<protein>
    <submittedName>
        <fullName evidence="5">Endonuclease</fullName>
    </submittedName>
</protein>
<comment type="caution">
    <text evidence="6">The sequence shown here is derived from an EMBL/GenBank/DDBJ whole genome shotgun (WGS) entry which is preliminary data.</text>
</comment>
<evidence type="ECO:0000313" key="7">
    <source>
        <dbReference type="Proteomes" id="UP000032673"/>
    </source>
</evidence>
<feature type="domain" description="Restriction endonuclease type IV Mrr" evidence="4">
    <location>
        <begin position="311"/>
        <end position="415"/>
    </location>
</feature>
<evidence type="ECO:0000256" key="1">
    <source>
        <dbReference type="SAM" id="MobiDB-lite"/>
    </source>
</evidence>
<dbReference type="InterPro" id="IPR011335">
    <property type="entry name" value="Restrct_endonuc-II-like"/>
</dbReference>
<feature type="transmembrane region" description="Helical" evidence="2">
    <location>
        <begin position="184"/>
        <end position="203"/>
    </location>
</feature>
<reference evidence="6 8" key="2">
    <citation type="submission" date="2019-07" db="EMBL/GenBank/DDBJ databases">
        <title>Whole genome shotgun sequence of Acetobacter indonesiensis NBRC 16471.</title>
        <authorList>
            <person name="Hosoyama A."/>
            <person name="Uohara A."/>
            <person name="Ohji S."/>
            <person name="Ichikawa N."/>
        </authorList>
    </citation>
    <scope>NUCLEOTIDE SEQUENCE [LARGE SCALE GENOMIC DNA]</scope>
    <source>
        <strain evidence="6 8">NBRC 16471</strain>
    </source>
</reference>
<dbReference type="PANTHER" id="PTHR30015:SF6">
    <property type="entry name" value="SLL1429 PROTEIN"/>
    <property type="match status" value="1"/>
</dbReference>
<keyword evidence="5" id="KW-0255">Endonuclease</keyword>
<dbReference type="EMBL" id="BJXQ01000009">
    <property type="protein sequence ID" value="GEN03756.1"/>
    <property type="molecule type" value="Genomic_DNA"/>
</dbReference>
<keyword evidence="5" id="KW-0540">Nuclease</keyword>
<keyword evidence="2" id="KW-1133">Transmembrane helix</keyword>
<dbReference type="EMBL" id="BAMW01000050">
    <property type="protein sequence ID" value="GAN64106.1"/>
    <property type="molecule type" value="Genomic_DNA"/>
</dbReference>
<dbReference type="AlphaFoldDB" id="A0A6N3T3J6"/>
<gene>
    <name evidence="5" type="ORF">Abin_053_075</name>
    <name evidence="6" type="ORF">AIN02nite_17810</name>
</gene>
<evidence type="ECO:0000256" key="3">
    <source>
        <dbReference type="SAM" id="SignalP"/>
    </source>
</evidence>
<dbReference type="RefSeq" id="WP_143217186.1">
    <property type="nucleotide sequence ID" value="NZ_BAMW01000050.1"/>
</dbReference>
<keyword evidence="3" id="KW-0732">Signal</keyword>
<dbReference type="GO" id="GO:0009307">
    <property type="term" value="P:DNA restriction-modification system"/>
    <property type="evidence" value="ECO:0007669"/>
    <property type="project" value="InterPro"/>
</dbReference>
<keyword evidence="2" id="KW-0812">Transmembrane</keyword>
<evidence type="ECO:0000259" key="4">
    <source>
        <dbReference type="Pfam" id="PF04471"/>
    </source>
</evidence>
<proteinExistence type="predicted"/>
<feature type="compositionally biased region" description="Polar residues" evidence="1">
    <location>
        <begin position="106"/>
        <end position="115"/>
    </location>
</feature>
<organism evidence="6 8">
    <name type="scientific">Acetobacter indonesiensis</name>
    <dbReference type="NCBI Taxonomy" id="104101"/>
    <lineage>
        <taxon>Bacteria</taxon>
        <taxon>Pseudomonadati</taxon>
        <taxon>Pseudomonadota</taxon>
        <taxon>Alphaproteobacteria</taxon>
        <taxon>Acetobacterales</taxon>
        <taxon>Acetobacteraceae</taxon>
        <taxon>Acetobacter</taxon>
    </lineage>
</organism>
<accession>A0A6N3T3J6</accession>
<dbReference type="GO" id="GO:0015666">
    <property type="term" value="F:restriction endodeoxyribonuclease activity"/>
    <property type="evidence" value="ECO:0007669"/>
    <property type="project" value="TreeGrafter"/>
</dbReference>
<sequence>MKVRYIVIMFAILTMPVQAETVYRIPAHGVGCTTPGASIAANNAFRHGQQRPDLQNTFDCRTVDTVGKWTVIAEGDDTLLLRKTPPTPGLPPLYFPKNSVVATDENASVPSTDKQAGTEETEAEHKTMTASRNLVLADVRQKNQVADQVKPVDMAHFAKNIENTLNADVVSFFHKLSHILENTGIIKLLGWLLGLGLLLKLVTAYRRRRAFRRTVQLGKKLIDKLADRLQIRRKQLVYQNAYGTTIYDKWNREKSEFMQREMYSHLVEHRCEHYFEQASPEILTYLDLIAFQEPRKLPEKISSPDHYAPGMDPFDYERYCAKLLRKEGWEALVTSECGDQGADVIASKNGLRVVLQCKLYSKAVGNDAVQQVAAARHHYSARLAAVVSNAPYTIPAQQLARTNKVFLLHHDELPDFVRRLEKSARSYLRG</sequence>
<dbReference type="SUPFAM" id="SSF52980">
    <property type="entry name" value="Restriction endonuclease-like"/>
    <property type="match status" value="1"/>
</dbReference>
<evidence type="ECO:0000256" key="2">
    <source>
        <dbReference type="SAM" id="Phobius"/>
    </source>
</evidence>
<keyword evidence="2" id="KW-0472">Membrane</keyword>
<feature type="signal peptide" evidence="3">
    <location>
        <begin position="1"/>
        <end position="19"/>
    </location>
</feature>
<evidence type="ECO:0000313" key="8">
    <source>
        <dbReference type="Proteomes" id="UP000321104"/>
    </source>
</evidence>
<evidence type="ECO:0000313" key="6">
    <source>
        <dbReference type="EMBL" id="GEN03756.1"/>
    </source>
</evidence>
<dbReference type="GO" id="GO:0003677">
    <property type="term" value="F:DNA binding"/>
    <property type="evidence" value="ECO:0007669"/>
    <property type="project" value="InterPro"/>
</dbReference>
<dbReference type="PANTHER" id="PTHR30015">
    <property type="entry name" value="MRR RESTRICTION SYSTEM PROTEIN"/>
    <property type="match status" value="1"/>
</dbReference>
<dbReference type="Gene3D" id="3.40.1350.10">
    <property type="match status" value="1"/>
</dbReference>
<feature type="chain" id="PRO_5026875490" evidence="3">
    <location>
        <begin position="20"/>
        <end position="430"/>
    </location>
</feature>
<reference evidence="5 7" key="1">
    <citation type="submission" date="2012-11" db="EMBL/GenBank/DDBJ databases">
        <title>Whole genome sequence of Acetobacter indonesiensis 5H-1.</title>
        <authorList>
            <person name="Azuma Y."/>
            <person name="Higashiura N."/>
            <person name="Hirakawa H."/>
            <person name="Matsushita K."/>
        </authorList>
    </citation>
    <scope>NUCLEOTIDE SEQUENCE [LARGE SCALE GENOMIC DNA]</scope>
    <source>
        <strain evidence="5 7">5H-1</strain>
    </source>
</reference>
<dbReference type="InterPro" id="IPR052906">
    <property type="entry name" value="Type_IV_Methyl-Rstrct_Enzyme"/>
</dbReference>
<keyword evidence="5" id="KW-0378">Hydrolase</keyword>
<feature type="region of interest" description="Disordered" evidence="1">
    <location>
        <begin position="106"/>
        <end position="126"/>
    </location>
</feature>
<evidence type="ECO:0000313" key="5">
    <source>
        <dbReference type="EMBL" id="GAN64106.1"/>
    </source>
</evidence>
<keyword evidence="7" id="KW-1185">Reference proteome</keyword>
<dbReference type="Pfam" id="PF04471">
    <property type="entry name" value="Mrr_cat"/>
    <property type="match status" value="1"/>
</dbReference>
<dbReference type="Proteomes" id="UP000321104">
    <property type="component" value="Unassembled WGS sequence"/>
</dbReference>
<name>A0A6N3T3J6_9PROT</name>
<dbReference type="InterPro" id="IPR007560">
    <property type="entry name" value="Restrct_endonuc_IV_Mrr"/>
</dbReference>
<dbReference type="Proteomes" id="UP000032673">
    <property type="component" value="Unassembled WGS sequence"/>
</dbReference>
<dbReference type="InterPro" id="IPR011856">
    <property type="entry name" value="tRNA_endonuc-like_dom_sf"/>
</dbReference>